<accession>A0A6J5TCK9</accession>
<sequence length="590" mass="65639">MSRESGAAASQRHALLKVLQEHYAHFEPFLEDGMDFLGFETTEIQKDIGNYMEFGPQDLMIQAQRSQAKTTIAALYAVWTLIHQPWYRVLIISAGGGMASDISTLIVRLVLNMPGLDCLRPDKTAGDRTSTENFDVHHSLKGVDKSASVKCMGVTANLQGNRADLLLCDDVESGKNAATAMQRAKLMDITRDFKSIVQKGRILWLGTPQTTASIYNSLPARGVQVRIWPGRYPTPGQREKYGNRLAPLLARCLDEKPELGEGGGMLGDQGQAIDPMLLNERALQSKELDQGEAYFQLQHMLNTALTDALRYPLKTEKLVVIRTDGKRAPSQIVRGMTDTHVREFVVADHSFYLTAPHELSTETLPMEARFAYIDPAAGGANADETAYSIGSMVNGNIILLACGGIPGGYDLEKMEKLSKLMAEYKVTRLIIEKNMGYGAFREVLLPVLRRFHQCQVDDDLVTGRKEGRIINTLAPIMGRGALIIDEDVVKQDEKCCSAYSPSVKQSYSLFFQLQHMTNESGSLVHDDRCDSLEGLCRAFQVALSQDAAKITQASHERDMQERLKDPFGFGRFKTPAEYLSRQHGAVRRKW</sequence>
<dbReference type="NCBIfam" id="NF033889">
    <property type="entry name" value="termin_lrg_T7"/>
    <property type="match status" value="1"/>
</dbReference>
<dbReference type="InterPro" id="IPR047987">
    <property type="entry name" value="Gp19-like_virus"/>
</dbReference>
<reference evidence="2" key="1">
    <citation type="submission" date="2020-05" db="EMBL/GenBank/DDBJ databases">
        <authorList>
            <person name="Chiriac C."/>
            <person name="Salcher M."/>
            <person name="Ghai R."/>
            <person name="Kavagutti S V."/>
        </authorList>
    </citation>
    <scope>NUCLEOTIDE SEQUENCE</scope>
</reference>
<dbReference type="Pfam" id="PF22530">
    <property type="entry name" value="Terminase-T7_RNaseH-like"/>
    <property type="match status" value="1"/>
</dbReference>
<dbReference type="InterPro" id="IPR027417">
    <property type="entry name" value="P-loop_NTPase"/>
</dbReference>
<name>A0A6J5TCK9_9CAUD</name>
<gene>
    <name evidence="2" type="ORF">UFOVP60_11</name>
</gene>
<proteinExistence type="predicted"/>
<dbReference type="InterPro" id="IPR054762">
    <property type="entry name" value="Gp19_RNaseH-like"/>
</dbReference>
<dbReference type="Gene3D" id="3.40.50.300">
    <property type="entry name" value="P-loop containing nucleotide triphosphate hydrolases"/>
    <property type="match status" value="1"/>
</dbReference>
<feature type="domain" description="Terminase large subunit ribonuclease H-like" evidence="1">
    <location>
        <begin position="373"/>
        <end position="481"/>
    </location>
</feature>
<protein>
    <recommendedName>
        <fullName evidence="1">Terminase large subunit ribonuclease H-like domain-containing protein</fullName>
    </recommendedName>
</protein>
<evidence type="ECO:0000313" key="2">
    <source>
        <dbReference type="EMBL" id="CAB4241310.1"/>
    </source>
</evidence>
<dbReference type="EMBL" id="LR797821">
    <property type="protein sequence ID" value="CAB4241310.1"/>
    <property type="molecule type" value="Genomic_DNA"/>
</dbReference>
<organism evidence="2">
    <name type="scientific">uncultured Caudovirales phage</name>
    <dbReference type="NCBI Taxonomy" id="2100421"/>
    <lineage>
        <taxon>Viruses</taxon>
        <taxon>Duplodnaviria</taxon>
        <taxon>Heunggongvirae</taxon>
        <taxon>Uroviricota</taxon>
        <taxon>Caudoviricetes</taxon>
        <taxon>Peduoviridae</taxon>
        <taxon>Maltschvirus</taxon>
        <taxon>Maltschvirus maltsch</taxon>
    </lineage>
</organism>
<evidence type="ECO:0000259" key="1">
    <source>
        <dbReference type="Pfam" id="PF22530"/>
    </source>
</evidence>